<organism evidence="1 2">
    <name type="scientific">Novosphingobium endophyticum</name>
    <dbReference type="NCBI Taxonomy" id="1955250"/>
    <lineage>
        <taxon>Bacteria</taxon>
        <taxon>Pseudomonadati</taxon>
        <taxon>Pseudomonadota</taxon>
        <taxon>Alphaproteobacteria</taxon>
        <taxon>Sphingomonadales</taxon>
        <taxon>Sphingomonadaceae</taxon>
        <taxon>Novosphingobium</taxon>
    </lineage>
</organism>
<evidence type="ECO:0000313" key="2">
    <source>
        <dbReference type="Proteomes" id="UP000608154"/>
    </source>
</evidence>
<name>A0A916X3C0_9SPHN</name>
<reference evidence="1" key="2">
    <citation type="submission" date="2020-09" db="EMBL/GenBank/DDBJ databases">
        <authorList>
            <person name="Sun Q."/>
            <person name="Zhou Y."/>
        </authorList>
    </citation>
    <scope>NUCLEOTIDE SEQUENCE</scope>
    <source>
        <strain evidence="1">CGMCC 1.15095</strain>
    </source>
</reference>
<evidence type="ECO:0000313" key="1">
    <source>
        <dbReference type="EMBL" id="GGB91850.1"/>
    </source>
</evidence>
<gene>
    <name evidence="1" type="ORF">GCM10011494_07770</name>
</gene>
<dbReference type="AlphaFoldDB" id="A0A916X3C0"/>
<proteinExistence type="predicted"/>
<keyword evidence="2" id="KW-1185">Reference proteome</keyword>
<accession>A0A916X3C0</accession>
<dbReference type="Proteomes" id="UP000608154">
    <property type="component" value="Unassembled WGS sequence"/>
</dbReference>
<dbReference type="RefSeq" id="WP_188768593.1">
    <property type="nucleotide sequence ID" value="NZ_BMHK01000004.1"/>
</dbReference>
<reference evidence="1" key="1">
    <citation type="journal article" date="2014" name="Int. J. Syst. Evol. Microbiol.">
        <title>Complete genome sequence of Corynebacterium casei LMG S-19264T (=DSM 44701T), isolated from a smear-ripened cheese.</title>
        <authorList>
            <consortium name="US DOE Joint Genome Institute (JGI-PGF)"/>
            <person name="Walter F."/>
            <person name="Albersmeier A."/>
            <person name="Kalinowski J."/>
            <person name="Ruckert C."/>
        </authorList>
    </citation>
    <scope>NUCLEOTIDE SEQUENCE</scope>
    <source>
        <strain evidence="1">CGMCC 1.15095</strain>
    </source>
</reference>
<dbReference type="EMBL" id="BMHK01000004">
    <property type="protein sequence ID" value="GGB91850.1"/>
    <property type="molecule type" value="Genomic_DNA"/>
</dbReference>
<sequence length="51" mass="5985">MWKNLNHDQLIYEFGETGWIHAGSDERRKRNMELTAVRRGSRVQYLPGPVA</sequence>
<comment type="caution">
    <text evidence="1">The sequence shown here is derived from an EMBL/GenBank/DDBJ whole genome shotgun (WGS) entry which is preliminary data.</text>
</comment>
<protein>
    <submittedName>
        <fullName evidence="1">Uncharacterized protein</fullName>
    </submittedName>
</protein>